<protein>
    <submittedName>
        <fullName evidence="1">Uncharacterized protein</fullName>
    </submittedName>
</protein>
<organism evidence="1 2">
    <name type="scientific">Pseudidiomarina piscicola</name>
    <dbReference type="NCBI Taxonomy" id="2614830"/>
    <lineage>
        <taxon>Bacteria</taxon>
        <taxon>Pseudomonadati</taxon>
        <taxon>Pseudomonadota</taxon>
        <taxon>Gammaproteobacteria</taxon>
        <taxon>Alteromonadales</taxon>
        <taxon>Idiomarinaceae</taxon>
        <taxon>Pseudidiomarina</taxon>
    </lineage>
</organism>
<accession>A0A6S6WJS3</accession>
<dbReference type="EMBL" id="CADCXY010000002">
    <property type="protein sequence ID" value="CAB0150933.1"/>
    <property type="molecule type" value="Genomic_DNA"/>
</dbReference>
<proteinExistence type="predicted"/>
<sequence length="170" mass="18893">MKCLPMKTGNSELNKIIELLLGSKLIGFEIPKNQSLSCTWSLRLFFENCSDVLCCSSDVASAGNGDWQEYGFLKLDITDESSLGSRDKFNFREITPIAFTKVSKLVNNEDDVVAECGLLMTTEEEKQVVISTAPAPGAVTVKAEFYDGEYDPEILFEDLQQTKLNGQPLY</sequence>
<keyword evidence="2" id="KW-1185">Reference proteome</keyword>
<evidence type="ECO:0000313" key="2">
    <source>
        <dbReference type="Proteomes" id="UP000481517"/>
    </source>
</evidence>
<name>A0A6S6WJS3_9GAMM</name>
<dbReference type="RefSeq" id="WP_173920356.1">
    <property type="nucleotide sequence ID" value="NZ_CADCXY010000002.1"/>
</dbReference>
<reference evidence="1 2" key="1">
    <citation type="submission" date="2020-02" db="EMBL/GenBank/DDBJ databases">
        <authorList>
            <person name="Rodrigo-Torres L."/>
            <person name="Arahal R. D."/>
            <person name="Lucena T."/>
        </authorList>
    </citation>
    <scope>NUCLEOTIDE SEQUENCE [LARGE SCALE GENOMIC DNA]</scope>
    <source>
        <strain evidence="1 2">CECT 9734</strain>
    </source>
</reference>
<dbReference type="Proteomes" id="UP000481517">
    <property type="component" value="Unassembled WGS sequence"/>
</dbReference>
<dbReference type="AlphaFoldDB" id="A0A6S6WJS3"/>
<gene>
    <name evidence="1" type="ORF">PSI9734_01372</name>
</gene>
<evidence type="ECO:0000313" key="1">
    <source>
        <dbReference type="EMBL" id="CAB0150933.1"/>
    </source>
</evidence>